<evidence type="ECO:0000259" key="1">
    <source>
        <dbReference type="Pfam" id="PF13577"/>
    </source>
</evidence>
<feature type="domain" description="SnoaL-like" evidence="1">
    <location>
        <begin position="6"/>
        <end position="129"/>
    </location>
</feature>
<proteinExistence type="predicted"/>
<reference evidence="2 3" key="1">
    <citation type="submission" date="2020-07" db="EMBL/GenBank/DDBJ databases">
        <title>Genomic Encyclopedia of Type Strains, Phase IV (KMG-IV): sequencing the most valuable type-strain genomes for metagenomic binning, comparative biology and taxonomic classification.</title>
        <authorList>
            <person name="Goeker M."/>
        </authorList>
    </citation>
    <scope>NUCLEOTIDE SEQUENCE [LARGE SCALE GENOMIC DNA]</scope>
    <source>
        <strain evidence="2 3">DSM 29043</strain>
    </source>
</reference>
<gene>
    <name evidence="2" type="ORF">FHS75_001160</name>
</gene>
<dbReference type="CDD" id="cd00531">
    <property type="entry name" value="NTF2_like"/>
    <property type="match status" value="1"/>
</dbReference>
<comment type="caution">
    <text evidence="2">The sequence shown here is derived from an EMBL/GenBank/DDBJ whole genome shotgun (WGS) entry which is preliminary data.</text>
</comment>
<name>A0A7Y9XUH3_9SPHN</name>
<dbReference type="RefSeq" id="WP_179406787.1">
    <property type="nucleotide sequence ID" value="NZ_BMGF01000006.1"/>
</dbReference>
<protein>
    <recommendedName>
        <fullName evidence="1">SnoaL-like domain-containing protein</fullName>
    </recommendedName>
</protein>
<dbReference type="Pfam" id="PF13577">
    <property type="entry name" value="SnoaL_4"/>
    <property type="match status" value="1"/>
</dbReference>
<sequence length="168" mass="18914">MSSETETAAKLEIMELTHKVARGVDRKDVDLFCDCFIEGAHFDAGLVSGQMPDVGRQMFEIIGDSMRRTQHAVSNHIILLDGDTAKCEAQVIGTAFFDVEGEEMELVFGGRYLDEFRRNDGVWKLSARRILVDYARNQKSTHSDAGAYEGTTYKGTRDKNDPSYKFVF</sequence>
<dbReference type="InterPro" id="IPR037401">
    <property type="entry name" value="SnoaL-like"/>
</dbReference>
<accession>A0A7Y9XUH3</accession>
<keyword evidence="3" id="KW-1185">Reference proteome</keyword>
<dbReference type="InterPro" id="IPR032710">
    <property type="entry name" value="NTF2-like_dom_sf"/>
</dbReference>
<evidence type="ECO:0000313" key="2">
    <source>
        <dbReference type="EMBL" id="NYH94841.1"/>
    </source>
</evidence>
<dbReference type="AlphaFoldDB" id="A0A7Y9XUH3"/>
<dbReference type="EMBL" id="JACBZF010000002">
    <property type="protein sequence ID" value="NYH94841.1"/>
    <property type="molecule type" value="Genomic_DNA"/>
</dbReference>
<dbReference type="Proteomes" id="UP000522081">
    <property type="component" value="Unassembled WGS sequence"/>
</dbReference>
<evidence type="ECO:0000313" key="3">
    <source>
        <dbReference type="Proteomes" id="UP000522081"/>
    </source>
</evidence>
<dbReference type="SUPFAM" id="SSF54427">
    <property type="entry name" value="NTF2-like"/>
    <property type="match status" value="1"/>
</dbReference>
<organism evidence="2 3">
    <name type="scientific">Novosphingobium marinum</name>
    <dbReference type="NCBI Taxonomy" id="1514948"/>
    <lineage>
        <taxon>Bacteria</taxon>
        <taxon>Pseudomonadati</taxon>
        <taxon>Pseudomonadota</taxon>
        <taxon>Alphaproteobacteria</taxon>
        <taxon>Sphingomonadales</taxon>
        <taxon>Sphingomonadaceae</taxon>
        <taxon>Novosphingobium</taxon>
    </lineage>
</organism>
<dbReference type="Gene3D" id="3.10.450.50">
    <property type="match status" value="1"/>
</dbReference>